<sequence length="59" mass="6357">MVPTHVTGVTHPYGIDNPWEQEREPDARVPAEALSILADGRIAAVICSVASRITDETAE</sequence>
<evidence type="ECO:0000313" key="3">
    <source>
        <dbReference type="Proteomes" id="UP000054537"/>
    </source>
</evidence>
<gene>
    <name evidence="2" type="ORF">MB27_33340</name>
</gene>
<dbReference type="EMBL" id="JRTT01000129">
    <property type="protein sequence ID" value="KHD73659.1"/>
    <property type="molecule type" value="Genomic_DNA"/>
</dbReference>
<protein>
    <submittedName>
        <fullName evidence="2">Uncharacterized protein</fullName>
    </submittedName>
</protein>
<dbReference type="AlphaFoldDB" id="A0A0A6UH57"/>
<evidence type="ECO:0000313" key="2">
    <source>
        <dbReference type="EMBL" id="KHD73659.1"/>
    </source>
</evidence>
<evidence type="ECO:0000256" key="1">
    <source>
        <dbReference type="SAM" id="MobiDB-lite"/>
    </source>
</evidence>
<comment type="caution">
    <text evidence="2">The sequence shown here is derived from an EMBL/GenBank/DDBJ whole genome shotgun (WGS) entry which is preliminary data.</text>
</comment>
<dbReference type="Proteomes" id="UP000054537">
    <property type="component" value="Unassembled WGS sequence"/>
</dbReference>
<name>A0A0A6UH57_ACTUT</name>
<proteinExistence type="predicted"/>
<organism evidence="2 3">
    <name type="scientific">Actinoplanes utahensis</name>
    <dbReference type="NCBI Taxonomy" id="1869"/>
    <lineage>
        <taxon>Bacteria</taxon>
        <taxon>Bacillati</taxon>
        <taxon>Actinomycetota</taxon>
        <taxon>Actinomycetes</taxon>
        <taxon>Micromonosporales</taxon>
        <taxon>Micromonosporaceae</taxon>
        <taxon>Actinoplanes</taxon>
    </lineage>
</organism>
<keyword evidence="3" id="KW-1185">Reference proteome</keyword>
<reference evidence="2 3" key="1">
    <citation type="submission" date="2014-10" db="EMBL/GenBank/DDBJ databases">
        <title>Draft genome sequence of Actinoplanes utahensis NRRL 12052.</title>
        <authorList>
            <person name="Velasco-Bucheli B."/>
            <person name="del Cerro C."/>
            <person name="Hormigo D."/>
            <person name="Garcia J.L."/>
            <person name="Acebal C."/>
            <person name="Arroyo M."/>
            <person name="de la Mata I."/>
        </authorList>
    </citation>
    <scope>NUCLEOTIDE SEQUENCE [LARGE SCALE GENOMIC DNA]</scope>
    <source>
        <strain evidence="2 3">NRRL 12052</strain>
    </source>
</reference>
<feature type="region of interest" description="Disordered" evidence="1">
    <location>
        <begin position="1"/>
        <end position="23"/>
    </location>
</feature>
<accession>A0A0A6UH57</accession>